<keyword evidence="4" id="KW-1185">Reference proteome</keyword>
<evidence type="ECO:0000313" key="4">
    <source>
        <dbReference type="Proteomes" id="UP001595685"/>
    </source>
</evidence>
<dbReference type="PANTHER" id="PTHR36512:SF3">
    <property type="entry name" value="BLR5678 PROTEIN"/>
    <property type="match status" value="1"/>
</dbReference>
<evidence type="ECO:0000313" key="3">
    <source>
        <dbReference type="EMBL" id="MFC3686725.1"/>
    </source>
</evidence>
<comment type="similarity">
    <text evidence="1">Belongs to the peptidase S58 family.</text>
</comment>
<gene>
    <name evidence="3" type="ORF">ACFOLH_00045</name>
</gene>
<organism evidence="3 4">
    <name type="scientific">Aquipuribacter hungaricus</name>
    <dbReference type="NCBI Taxonomy" id="545624"/>
    <lineage>
        <taxon>Bacteria</taxon>
        <taxon>Bacillati</taxon>
        <taxon>Actinomycetota</taxon>
        <taxon>Actinomycetes</taxon>
        <taxon>Micrococcales</taxon>
        <taxon>Intrasporangiaceae</taxon>
        <taxon>Aquipuribacter</taxon>
    </lineage>
</organism>
<accession>A0ABV7WB60</accession>
<dbReference type="EMBL" id="JBHRWW010000001">
    <property type="protein sequence ID" value="MFC3686725.1"/>
    <property type="molecule type" value="Genomic_DNA"/>
</dbReference>
<feature type="compositionally biased region" description="Low complexity" evidence="2">
    <location>
        <begin position="8"/>
        <end position="18"/>
    </location>
</feature>
<dbReference type="InterPro" id="IPR016117">
    <property type="entry name" value="ArgJ-like_dom_sf"/>
</dbReference>
<feature type="region of interest" description="Disordered" evidence="2">
    <location>
        <begin position="1"/>
        <end position="36"/>
    </location>
</feature>
<name>A0ABV7WB60_9MICO</name>
<evidence type="ECO:0000256" key="2">
    <source>
        <dbReference type="SAM" id="MobiDB-lite"/>
    </source>
</evidence>
<protein>
    <submittedName>
        <fullName evidence="3">P1 family peptidase</fullName>
    </submittedName>
</protein>
<dbReference type="InterPro" id="IPR005321">
    <property type="entry name" value="Peptidase_S58_DmpA"/>
</dbReference>
<dbReference type="Pfam" id="PF03576">
    <property type="entry name" value="Peptidase_S58"/>
    <property type="match status" value="2"/>
</dbReference>
<feature type="region of interest" description="Disordered" evidence="2">
    <location>
        <begin position="223"/>
        <end position="248"/>
    </location>
</feature>
<reference evidence="4" key="1">
    <citation type="journal article" date="2019" name="Int. J. Syst. Evol. Microbiol.">
        <title>The Global Catalogue of Microorganisms (GCM) 10K type strain sequencing project: providing services to taxonomists for standard genome sequencing and annotation.</title>
        <authorList>
            <consortium name="The Broad Institute Genomics Platform"/>
            <consortium name="The Broad Institute Genome Sequencing Center for Infectious Disease"/>
            <person name="Wu L."/>
            <person name="Ma J."/>
        </authorList>
    </citation>
    <scope>NUCLEOTIDE SEQUENCE [LARGE SCALE GENOMIC DNA]</scope>
    <source>
        <strain evidence="4">NCAIM B.02333</strain>
    </source>
</reference>
<sequence length="387" mass="36609">MAEPPASPASSPSAATGRPTDDLTDPDLRTGAGRLPGLPDVLVGHAHATGGGWATGCTVVLPPAGTVGGVVVGGGAPGTRETDALAPGTLVSTVDAVVLSGGSAYGLATADGVMAWCEEAGRGFLVSPPGTPELRVPVVPAAVVFDLGRGGDPRARPTAAFGLAACRAAALLLEDVQEAPGAPAAVPVPEGRVGAGTGARVAGGTAPGGVGVAGRTVVPVAGGATGSATGTGTTVPGPGGTVAGSPAPAHEGWSVAVLVVANAAGTPVGARTTTGGTTTADETDGTDETTAAQALPGLLNTTLAVVVTDAALDPAAATRLAAAAHAGLARAVDPSHTLVDGDVVLALATGRVAAPTDVRDRVGLEAAAASLVTEAFARAVAGGTMAG</sequence>
<proteinExistence type="inferred from homology"/>
<feature type="compositionally biased region" description="Low complexity" evidence="2">
    <location>
        <begin position="223"/>
        <end position="236"/>
    </location>
</feature>
<evidence type="ECO:0000256" key="1">
    <source>
        <dbReference type="ARBA" id="ARBA00007068"/>
    </source>
</evidence>
<dbReference type="SUPFAM" id="SSF56266">
    <property type="entry name" value="DmpA/ArgJ-like"/>
    <property type="match status" value="1"/>
</dbReference>
<dbReference type="PANTHER" id="PTHR36512">
    <property type="entry name" value="D-AMINOPEPTIDASE"/>
    <property type="match status" value="1"/>
</dbReference>
<dbReference type="Proteomes" id="UP001595685">
    <property type="component" value="Unassembled WGS sequence"/>
</dbReference>
<dbReference type="RefSeq" id="WP_376984004.1">
    <property type="nucleotide sequence ID" value="NZ_JBHRWW010000001.1"/>
</dbReference>
<dbReference type="Gene3D" id="3.60.70.12">
    <property type="entry name" value="L-amino peptidase D-ALA esterase/amidase"/>
    <property type="match status" value="1"/>
</dbReference>
<comment type="caution">
    <text evidence="3">The sequence shown here is derived from an EMBL/GenBank/DDBJ whole genome shotgun (WGS) entry which is preliminary data.</text>
</comment>
<feature type="region of interest" description="Disordered" evidence="2">
    <location>
        <begin position="267"/>
        <end position="286"/>
    </location>
</feature>